<name>A0A512IX82_9HYPH</name>
<reference evidence="3" key="1">
    <citation type="journal article" date="2014" name="Int. J. Syst. Evol. Microbiol.">
        <title>Complete genome of a new Firmicutes species belonging to the dominant human colonic microbiota ('Ruminococcus bicirculans') reveals two chromosomes and a selective capacity to utilize plant glucans.</title>
        <authorList>
            <consortium name="NISC Comparative Sequencing Program"/>
            <person name="Wegmann U."/>
            <person name="Louis P."/>
            <person name="Goesmann A."/>
            <person name="Henrissat B."/>
            <person name="Duncan S.H."/>
            <person name="Flint H.J."/>
        </authorList>
    </citation>
    <scope>NUCLEOTIDE SEQUENCE</scope>
    <source>
        <strain evidence="3">NBRC 107715</strain>
    </source>
</reference>
<comment type="caution">
    <text evidence="2">The sequence shown here is derived from an EMBL/GenBank/DDBJ whole genome shotgun (WGS) entry which is preliminary data.</text>
</comment>
<evidence type="ECO:0000259" key="1">
    <source>
        <dbReference type="Pfam" id="PF18746"/>
    </source>
</evidence>
<dbReference type="EMBL" id="BJZU01000003">
    <property type="protein sequence ID" value="GEP02263.1"/>
    <property type="molecule type" value="Genomic_DNA"/>
</dbReference>
<evidence type="ECO:0000313" key="5">
    <source>
        <dbReference type="Proteomes" id="UP001156856"/>
    </source>
</evidence>
<organism evidence="2 4">
    <name type="scientific">Methylobacterium oxalidis</name>
    <dbReference type="NCBI Taxonomy" id="944322"/>
    <lineage>
        <taxon>Bacteria</taxon>
        <taxon>Pseudomonadati</taxon>
        <taxon>Pseudomonadota</taxon>
        <taxon>Alphaproteobacteria</taxon>
        <taxon>Hyphomicrobiales</taxon>
        <taxon>Methylobacteriaceae</taxon>
        <taxon>Methylobacterium</taxon>
    </lineage>
</organism>
<reference evidence="5" key="2">
    <citation type="journal article" date="2019" name="Int. J. Syst. Evol. Microbiol.">
        <title>The Global Catalogue of Microorganisms (GCM) 10K type strain sequencing project: providing services to taxonomists for standard genome sequencing and annotation.</title>
        <authorList>
            <consortium name="The Broad Institute Genomics Platform"/>
            <consortium name="The Broad Institute Genome Sequencing Center for Infectious Disease"/>
            <person name="Wu L."/>
            <person name="Ma J."/>
        </authorList>
    </citation>
    <scope>NUCLEOTIDE SEQUENCE [LARGE SCALE GENOMIC DNA]</scope>
    <source>
        <strain evidence="5">NBRC 107715</strain>
    </source>
</reference>
<sequence>MVASLRRLDYTQHLRKRHISPDRADPSSPLFDPERGSMYLASQGQFDEAFWLLFLSAHFGKHRKHGWLRVKEVYSGLGSGQWTWARISKDPGSFRIWLTAHAHKIGGGFSNHRKYESLRADSKKGTASVIESYVEWVGPHRSHAKMVRDLVQAGGNDPHSIFDHFYRSMKVLRFGRLGKFDFLALVGRLDLAPIEPGSAYLIGATGPLKGARLLFGGTPDANISEKVLEERLRALDAKLKVGMQVMEDSLCNWQKSPKKFIHFLG</sequence>
<reference evidence="2 4" key="3">
    <citation type="submission" date="2019-07" db="EMBL/GenBank/DDBJ databases">
        <title>Whole genome shotgun sequence of Methylobacterium oxalidis NBRC 107715.</title>
        <authorList>
            <person name="Hosoyama A."/>
            <person name="Uohara A."/>
            <person name="Ohji S."/>
            <person name="Ichikawa N."/>
        </authorList>
    </citation>
    <scope>NUCLEOTIDE SEQUENCE [LARGE SCALE GENOMIC DNA]</scope>
    <source>
        <strain evidence="2 4">NBRC 107715</strain>
    </source>
</reference>
<reference evidence="3" key="4">
    <citation type="submission" date="2023-01" db="EMBL/GenBank/DDBJ databases">
        <title>Draft genome sequence of Methylobacterium oxalidis strain NBRC 107715.</title>
        <authorList>
            <person name="Sun Q."/>
            <person name="Mori K."/>
        </authorList>
    </citation>
    <scope>NUCLEOTIDE SEQUENCE</scope>
    <source>
        <strain evidence="3">NBRC 107715</strain>
    </source>
</reference>
<dbReference type="Proteomes" id="UP001156856">
    <property type="component" value="Unassembled WGS sequence"/>
</dbReference>
<proteinExistence type="predicted"/>
<evidence type="ECO:0000313" key="2">
    <source>
        <dbReference type="EMBL" id="GEP02263.1"/>
    </source>
</evidence>
<protein>
    <recommendedName>
        <fullName evidence="1">Alpha-glutamyl/putrescinyl thymine pyrophosphorylase clade 3 domain-containing protein</fullName>
    </recommendedName>
</protein>
<gene>
    <name evidence="3" type="ORF">GCM10007888_05890</name>
    <name evidence="2" type="ORF">MOX02_03010</name>
</gene>
<dbReference type="InterPro" id="IPR041271">
    <property type="entry name" value="AGPT-Pplase3"/>
</dbReference>
<dbReference type="Proteomes" id="UP000321960">
    <property type="component" value="Unassembled WGS sequence"/>
</dbReference>
<keyword evidence="5" id="KW-1185">Reference proteome</keyword>
<evidence type="ECO:0000313" key="3">
    <source>
        <dbReference type="EMBL" id="GLS62208.1"/>
    </source>
</evidence>
<dbReference type="AlphaFoldDB" id="A0A512IX82"/>
<accession>A0A512IX82</accession>
<dbReference type="Pfam" id="PF18746">
    <property type="entry name" value="aGPT-Pplase3"/>
    <property type="match status" value="1"/>
</dbReference>
<feature type="domain" description="Alpha-glutamyl/putrescinyl thymine pyrophosphorylase clade 3" evidence="1">
    <location>
        <begin position="1"/>
        <end position="265"/>
    </location>
</feature>
<dbReference type="EMBL" id="BSPK01000004">
    <property type="protein sequence ID" value="GLS62208.1"/>
    <property type="molecule type" value="Genomic_DNA"/>
</dbReference>
<evidence type="ECO:0000313" key="4">
    <source>
        <dbReference type="Proteomes" id="UP000321960"/>
    </source>
</evidence>